<reference evidence="1 2" key="1">
    <citation type="submission" date="2017-08" db="EMBL/GenBank/DDBJ databases">
        <authorList>
            <person name="de Groot N.N."/>
        </authorList>
    </citation>
    <scope>NUCLEOTIDE SEQUENCE [LARGE SCALE GENOMIC DNA]</scope>
    <source>
        <strain evidence="1 2">JC228</strain>
    </source>
</reference>
<gene>
    <name evidence="1" type="ORF">SAMN05877753_1123</name>
</gene>
<dbReference type="RefSeq" id="WP_097160435.1">
    <property type="nucleotide sequence ID" value="NZ_JBEPMQ010000015.1"/>
</dbReference>
<organism evidence="1 2">
    <name type="scientific">Bacillus oleivorans</name>
    <dbReference type="NCBI Taxonomy" id="1448271"/>
    <lineage>
        <taxon>Bacteria</taxon>
        <taxon>Bacillati</taxon>
        <taxon>Bacillota</taxon>
        <taxon>Bacilli</taxon>
        <taxon>Bacillales</taxon>
        <taxon>Bacillaceae</taxon>
        <taxon>Bacillus</taxon>
    </lineage>
</organism>
<protein>
    <submittedName>
        <fullName evidence="1">YlzJ-like protein</fullName>
    </submittedName>
</protein>
<dbReference type="InterPro" id="IPR025619">
    <property type="entry name" value="YlzJ"/>
</dbReference>
<dbReference type="Proteomes" id="UP000219546">
    <property type="component" value="Unassembled WGS sequence"/>
</dbReference>
<dbReference type="EMBL" id="OAOP01000012">
    <property type="protein sequence ID" value="SNX75355.1"/>
    <property type="molecule type" value="Genomic_DNA"/>
</dbReference>
<sequence length="74" mass="8388">MILYTIVPHDQIFPTDQAVYSAQKLIEYNGIPVLVEQEEDHSFRIVKVVSSDPNHFLREDCCPGTKISFFSSGS</sequence>
<proteinExistence type="predicted"/>
<dbReference type="OrthoDB" id="1683573at2"/>
<dbReference type="AlphaFoldDB" id="A0A285D6U2"/>
<accession>A0A285D6U2</accession>
<evidence type="ECO:0000313" key="1">
    <source>
        <dbReference type="EMBL" id="SNX75355.1"/>
    </source>
</evidence>
<name>A0A285D6U2_9BACI</name>
<evidence type="ECO:0000313" key="2">
    <source>
        <dbReference type="Proteomes" id="UP000219546"/>
    </source>
</evidence>
<dbReference type="Pfam" id="PF14035">
    <property type="entry name" value="YlzJ"/>
    <property type="match status" value="1"/>
</dbReference>
<keyword evidence="2" id="KW-1185">Reference proteome</keyword>